<dbReference type="Proteomes" id="UP000027936">
    <property type="component" value="Unassembled WGS sequence"/>
</dbReference>
<feature type="transmembrane region" description="Helical" evidence="5">
    <location>
        <begin position="517"/>
        <end position="536"/>
    </location>
</feature>
<proteinExistence type="predicted"/>
<feature type="transmembrane region" description="Helical" evidence="5">
    <location>
        <begin position="258"/>
        <end position="274"/>
    </location>
</feature>
<feature type="transmembrane region" description="Helical" evidence="5">
    <location>
        <begin position="456"/>
        <end position="477"/>
    </location>
</feature>
<feature type="transmembrane region" description="Helical" evidence="5">
    <location>
        <begin position="111"/>
        <end position="133"/>
    </location>
</feature>
<evidence type="ECO:0000256" key="5">
    <source>
        <dbReference type="SAM" id="Phobius"/>
    </source>
</evidence>
<feature type="transmembrane region" description="Helical" evidence="5">
    <location>
        <begin position="489"/>
        <end position="511"/>
    </location>
</feature>
<feature type="transmembrane region" description="Helical" evidence="5">
    <location>
        <begin position="280"/>
        <end position="297"/>
    </location>
</feature>
<dbReference type="RefSeq" id="WP_051678122.1">
    <property type="nucleotide sequence ID" value="NZ_JJRY01000005.1"/>
</dbReference>
<dbReference type="PANTHER" id="PTHR37422">
    <property type="entry name" value="TEICHURONIC ACID BIOSYNTHESIS PROTEIN TUAE"/>
    <property type="match status" value="1"/>
</dbReference>
<protein>
    <submittedName>
        <fullName evidence="7">Lipid A core-O-antigen ligase-like enyme</fullName>
    </submittedName>
</protein>
<feature type="transmembrane region" description="Helical" evidence="5">
    <location>
        <begin position="304"/>
        <end position="323"/>
    </location>
</feature>
<evidence type="ECO:0000313" key="8">
    <source>
        <dbReference type="Proteomes" id="UP000027936"/>
    </source>
</evidence>
<feature type="transmembrane region" description="Helical" evidence="5">
    <location>
        <begin position="39"/>
        <end position="58"/>
    </location>
</feature>
<feature type="transmembrane region" description="Helical" evidence="5">
    <location>
        <begin position="233"/>
        <end position="251"/>
    </location>
</feature>
<evidence type="ECO:0000259" key="6">
    <source>
        <dbReference type="Pfam" id="PF04932"/>
    </source>
</evidence>
<comment type="caution">
    <text evidence="7">The sequence shown here is derived from an EMBL/GenBank/DDBJ whole genome shotgun (WGS) entry which is preliminary data.</text>
</comment>
<dbReference type="InterPro" id="IPR007016">
    <property type="entry name" value="O-antigen_ligase-rel_domated"/>
</dbReference>
<feature type="transmembrane region" description="Helical" evidence="5">
    <location>
        <begin position="145"/>
        <end position="162"/>
    </location>
</feature>
<gene>
    <name evidence="7" type="ORF">M670_01655</name>
</gene>
<accession>A0A072P017</accession>
<dbReference type="AlphaFoldDB" id="A0A072P017"/>
<evidence type="ECO:0000256" key="4">
    <source>
        <dbReference type="ARBA" id="ARBA00023136"/>
    </source>
</evidence>
<dbReference type="PANTHER" id="PTHR37422:SF13">
    <property type="entry name" value="LIPOPOLYSACCHARIDE BIOSYNTHESIS PROTEIN PA4999-RELATED"/>
    <property type="match status" value="1"/>
</dbReference>
<sequence length="545" mass="61210">MDYNKYYKKSKANSERKIERDDNINNIDVKESATIDKTIYILLTTVLVIVPLFIKAHLSEYISPKLTFLSTGMQADIFSYYKYIFLIIITILIGILFLYKVFFLQYKISKNYLNLFLGILAVAITLSAVLSPYKSLALHGMYNRHEGTIAFICYIVLFFVTANMKFSTKQISGFLYSLYPFVILNMVTSLAILNGKNLLDIGWVHNFILGSIPEEAQLSEGAQLWGTLSNPNYNSGIGSILAILFLTWALFDKNKLRTAINVVMGLFSLVIVLTSLSTSGFLTILALFPFIILAILVHKQKGKALLVLGSFLILATAMFIPIANKNPRVWDETIGFIVKENPFASQPQASLMFIEHDVKKGLSEIFLPDRAYAEGSEMDTNVKFSIPTLPEPGIGAGTGRVYNWEKTLELVKERPLFGYGLDTFPYFFPQNDPAIIANLGTSNIIFDKPHNMFLGLLYGSGFFAFLSFMAIMILIVFKQLKVYFKHEKHMASHNGVLTLSILLLGLAYLIQGLFNDSIVAAAPIFWILMGVLAANINQYEEETID</sequence>
<keyword evidence="7" id="KW-0436">Ligase</keyword>
<dbReference type="Pfam" id="PF04932">
    <property type="entry name" value="Wzy_C"/>
    <property type="match status" value="1"/>
</dbReference>
<feature type="domain" description="O-antigen ligase-related" evidence="6">
    <location>
        <begin position="266"/>
        <end position="469"/>
    </location>
</feature>
<comment type="subcellular location">
    <subcellularLocation>
        <location evidence="1">Membrane</location>
        <topology evidence="1">Multi-pass membrane protein</topology>
    </subcellularLocation>
</comment>
<name>A0A072P017_SCHAZ</name>
<dbReference type="GO" id="GO:0016020">
    <property type="term" value="C:membrane"/>
    <property type="evidence" value="ECO:0007669"/>
    <property type="project" value="UniProtKB-SubCell"/>
</dbReference>
<keyword evidence="4 5" id="KW-0472">Membrane</keyword>
<feature type="transmembrane region" description="Helical" evidence="5">
    <location>
        <begin position="174"/>
        <end position="193"/>
    </location>
</feature>
<evidence type="ECO:0000256" key="1">
    <source>
        <dbReference type="ARBA" id="ARBA00004141"/>
    </source>
</evidence>
<dbReference type="OrthoDB" id="1762823at2"/>
<dbReference type="PATRIC" id="fig|1348973.3.peg.1616"/>
<dbReference type="InterPro" id="IPR051533">
    <property type="entry name" value="WaaL-like"/>
</dbReference>
<evidence type="ECO:0000256" key="3">
    <source>
        <dbReference type="ARBA" id="ARBA00022989"/>
    </source>
</evidence>
<evidence type="ECO:0000313" key="7">
    <source>
        <dbReference type="EMBL" id="KEF38840.1"/>
    </source>
</evidence>
<dbReference type="EMBL" id="JJRY01000005">
    <property type="protein sequence ID" value="KEF38840.1"/>
    <property type="molecule type" value="Genomic_DNA"/>
</dbReference>
<feature type="transmembrane region" description="Helical" evidence="5">
    <location>
        <begin position="78"/>
        <end position="99"/>
    </location>
</feature>
<keyword evidence="2 5" id="KW-0812">Transmembrane</keyword>
<dbReference type="GO" id="GO:0016874">
    <property type="term" value="F:ligase activity"/>
    <property type="evidence" value="ECO:0007669"/>
    <property type="project" value="UniProtKB-KW"/>
</dbReference>
<evidence type="ECO:0000256" key="2">
    <source>
        <dbReference type="ARBA" id="ARBA00022692"/>
    </source>
</evidence>
<organism evidence="7 8">
    <name type="scientific">Schinkia azotoformans MEV2011</name>
    <dbReference type="NCBI Taxonomy" id="1348973"/>
    <lineage>
        <taxon>Bacteria</taxon>
        <taxon>Bacillati</taxon>
        <taxon>Bacillota</taxon>
        <taxon>Bacilli</taxon>
        <taxon>Bacillales</taxon>
        <taxon>Bacillaceae</taxon>
        <taxon>Calidifontibacillus/Schinkia group</taxon>
        <taxon>Schinkia</taxon>
    </lineage>
</organism>
<keyword evidence="3 5" id="KW-1133">Transmembrane helix</keyword>
<reference evidence="7 8" key="1">
    <citation type="submission" date="2014-04" db="EMBL/GenBank/DDBJ databases">
        <title>Draft genome sequence of Bacillus azotoformans MEV2011, a (co-) denitrifying strain unable to grow in the presence of oxygen.</title>
        <authorList>
            <person name="Nielsen M."/>
            <person name="Schreiber L."/>
            <person name="Finster K."/>
            <person name="Schramm A."/>
        </authorList>
    </citation>
    <scope>NUCLEOTIDE SEQUENCE [LARGE SCALE GENOMIC DNA]</scope>
    <source>
        <strain evidence="7 8">MEV2011</strain>
    </source>
</reference>